<keyword evidence="2" id="KW-1185">Reference proteome</keyword>
<reference evidence="2" key="1">
    <citation type="journal article" date="2014" name="Nat. Commun.">
        <title>The emerging biofuel crop Camelina sativa retains a highly undifferentiated hexaploid genome structure.</title>
        <authorList>
            <person name="Kagale S."/>
            <person name="Koh C."/>
            <person name="Nixon J."/>
            <person name="Bollina V."/>
            <person name="Clarke W.E."/>
            <person name="Tuteja R."/>
            <person name="Spillane C."/>
            <person name="Robinson S.J."/>
            <person name="Links M.G."/>
            <person name="Clarke C."/>
            <person name="Higgins E.E."/>
            <person name="Huebert T."/>
            <person name="Sharpe A.G."/>
            <person name="Parkin I.A."/>
        </authorList>
    </citation>
    <scope>NUCLEOTIDE SEQUENCE [LARGE SCALE GENOMIC DNA]</scope>
    <source>
        <strain evidence="2">cv. DH55</strain>
    </source>
</reference>
<dbReference type="NCBIfam" id="TIGR01640">
    <property type="entry name" value="F_box_assoc_1"/>
    <property type="match status" value="1"/>
</dbReference>
<dbReference type="Gene3D" id="1.20.1280.50">
    <property type="match status" value="1"/>
</dbReference>
<dbReference type="InterPro" id="IPR017451">
    <property type="entry name" value="F-box-assoc_interact_dom"/>
</dbReference>
<proteinExistence type="predicted"/>
<dbReference type="Gene3D" id="2.120.10.80">
    <property type="entry name" value="Kelch-type beta propeller"/>
    <property type="match status" value="1"/>
</dbReference>
<organism evidence="2 3">
    <name type="scientific">Camelina sativa</name>
    <name type="common">False flax</name>
    <name type="synonym">Myagrum sativum</name>
    <dbReference type="NCBI Taxonomy" id="90675"/>
    <lineage>
        <taxon>Eukaryota</taxon>
        <taxon>Viridiplantae</taxon>
        <taxon>Streptophyta</taxon>
        <taxon>Embryophyta</taxon>
        <taxon>Tracheophyta</taxon>
        <taxon>Spermatophyta</taxon>
        <taxon>Magnoliopsida</taxon>
        <taxon>eudicotyledons</taxon>
        <taxon>Gunneridae</taxon>
        <taxon>Pentapetalae</taxon>
        <taxon>rosids</taxon>
        <taxon>malvids</taxon>
        <taxon>Brassicales</taxon>
        <taxon>Brassicaceae</taxon>
        <taxon>Camelineae</taxon>
        <taxon>Camelina</taxon>
    </lineage>
</organism>
<dbReference type="Pfam" id="PF07734">
    <property type="entry name" value="FBA_1"/>
    <property type="match status" value="1"/>
</dbReference>
<evidence type="ECO:0000259" key="1">
    <source>
        <dbReference type="PROSITE" id="PS50181"/>
    </source>
</evidence>
<dbReference type="PROSITE" id="PS50181">
    <property type="entry name" value="FBOX"/>
    <property type="match status" value="1"/>
</dbReference>
<dbReference type="GeneID" id="104789001"/>
<dbReference type="InterPro" id="IPR015915">
    <property type="entry name" value="Kelch-typ_b-propeller"/>
</dbReference>
<dbReference type="SMART" id="SM00256">
    <property type="entry name" value="FBOX"/>
    <property type="match status" value="1"/>
</dbReference>
<reference evidence="3" key="2">
    <citation type="submission" date="2025-08" db="UniProtKB">
        <authorList>
            <consortium name="RefSeq"/>
        </authorList>
    </citation>
    <scope>IDENTIFICATION</scope>
    <source>
        <tissue evidence="3">Leaf</tissue>
    </source>
</reference>
<gene>
    <name evidence="3" type="primary">LOC104789001</name>
</gene>
<feature type="domain" description="F-box" evidence="1">
    <location>
        <begin position="1"/>
        <end position="43"/>
    </location>
</feature>
<dbReference type="InterPro" id="IPR050796">
    <property type="entry name" value="SCF_F-box_component"/>
</dbReference>
<dbReference type="InterPro" id="IPR001810">
    <property type="entry name" value="F-box_dom"/>
</dbReference>
<accession>A0ABM1RQ20</accession>
<dbReference type="InterPro" id="IPR036047">
    <property type="entry name" value="F-box-like_dom_sf"/>
</dbReference>
<evidence type="ECO:0000313" key="3">
    <source>
        <dbReference type="RefSeq" id="XP_019101108.1"/>
    </source>
</evidence>
<dbReference type="Proteomes" id="UP000694864">
    <property type="component" value="Chromosome 5"/>
</dbReference>
<dbReference type="InterPro" id="IPR006527">
    <property type="entry name" value="F-box-assoc_dom_typ1"/>
</dbReference>
<protein>
    <submittedName>
        <fullName evidence="3">F-box protein At2g34280</fullName>
    </submittedName>
</protein>
<sequence length="373" mass="42947">MDLLPNDVVELILERLDVKSLLKFKSVSKQWKSTIQCRAFQERQLMNRRQSGNPDVLFVSVCDHSYLFDTVFEDMRTLVVGSSVSVKIPTPWAKKRLYNVCKSSCDGLICLHDANVPNIVANPTTRWHRTFPLSTYQRLRYHEDRVSSTPWANLGFGKDKTNGTFKPVCLYNSAEFGGLYNDDNSTTICEVFDFTTNAWRYVVPASPYPILPYQDPIYVDGSLHWLTEGETANVLSFDLHTETFQVMSKAPFLHHHHHSNRDLVMCNLDDRLCVSEKMWPKQVIWSFDSDRGTWNEIYSIDLNITSSWLGKHRFSLTPLGVVDKDKLLFCEPLTGDPLLTLDPKTKSYEIAHEFLYHTSALPLCYFQSLITIL</sequence>
<dbReference type="PANTHER" id="PTHR31672:SF13">
    <property type="entry name" value="F-BOX PROTEIN CPR30-LIKE"/>
    <property type="match status" value="1"/>
</dbReference>
<dbReference type="SUPFAM" id="SSF117281">
    <property type="entry name" value="Kelch motif"/>
    <property type="match status" value="1"/>
</dbReference>
<dbReference type="SUPFAM" id="SSF81383">
    <property type="entry name" value="F-box domain"/>
    <property type="match status" value="1"/>
</dbReference>
<evidence type="ECO:0000313" key="2">
    <source>
        <dbReference type="Proteomes" id="UP000694864"/>
    </source>
</evidence>
<dbReference type="PANTHER" id="PTHR31672">
    <property type="entry name" value="BNACNNG10540D PROTEIN"/>
    <property type="match status" value="1"/>
</dbReference>
<dbReference type="Pfam" id="PF00646">
    <property type="entry name" value="F-box"/>
    <property type="match status" value="1"/>
</dbReference>
<dbReference type="RefSeq" id="XP_019101108.1">
    <property type="nucleotide sequence ID" value="XM_019245563.1"/>
</dbReference>
<name>A0ABM1RQ20_CAMSA</name>